<evidence type="ECO:0000256" key="5">
    <source>
        <dbReference type="ARBA" id="ARBA00022750"/>
    </source>
</evidence>
<evidence type="ECO:0000256" key="10">
    <source>
        <dbReference type="RuleBase" id="RU000594"/>
    </source>
</evidence>
<dbReference type="EMBL" id="FNSH01000001">
    <property type="protein sequence ID" value="SEB45119.1"/>
    <property type="molecule type" value="Genomic_DNA"/>
</dbReference>
<evidence type="ECO:0000313" key="13">
    <source>
        <dbReference type="Proteomes" id="UP000183687"/>
    </source>
</evidence>
<evidence type="ECO:0000256" key="8">
    <source>
        <dbReference type="ARBA" id="ARBA00023136"/>
    </source>
</evidence>
<dbReference type="HAMAP" id="MF_00161">
    <property type="entry name" value="LspA"/>
    <property type="match status" value="1"/>
</dbReference>
<dbReference type="EC" id="3.4.23.36" evidence="9"/>
<evidence type="ECO:0000256" key="2">
    <source>
        <dbReference type="ARBA" id="ARBA00022475"/>
    </source>
</evidence>
<dbReference type="RefSeq" id="WP_002563553.1">
    <property type="nucleotide sequence ID" value="NZ_FNSH01000001.1"/>
</dbReference>
<comment type="caution">
    <text evidence="12">The sequence shown here is derived from an EMBL/GenBank/DDBJ whole genome shotgun (WGS) entry which is preliminary data.</text>
</comment>
<feature type="active site" evidence="9">
    <location>
        <position position="133"/>
    </location>
</feature>
<reference evidence="12 13" key="1">
    <citation type="submission" date="2016-10" db="EMBL/GenBank/DDBJ databases">
        <authorList>
            <person name="Varghese N."/>
            <person name="Submissions S."/>
        </authorList>
    </citation>
    <scope>NUCLEOTIDE SEQUENCE [LARGE SCALE GENOMIC DNA]</scope>
    <source>
        <strain evidence="12 13">DSM 20586</strain>
    </source>
</reference>
<dbReference type="AlphaFoldDB" id="A0AB38A500"/>
<evidence type="ECO:0000313" key="12">
    <source>
        <dbReference type="EMBL" id="SEB45119.1"/>
    </source>
</evidence>
<feature type="transmembrane region" description="Helical" evidence="9">
    <location>
        <begin position="89"/>
        <end position="107"/>
    </location>
</feature>
<gene>
    <name evidence="9" type="primary">lspA</name>
    <name evidence="12" type="ORF">SAMN04489746_0265</name>
</gene>
<dbReference type="PANTHER" id="PTHR33695:SF1">
    <property type="entry name" value="LIPOPROTEIN SIGNAL PEPTIDASE"/>
    <property type="match status" value="1"/>
</dbReference>
<comment type="subcellular location">
    <subcellularLocation>
        <location evidence="9">Cell membrane</location>
        <topology evidence="9">Multi-pass membrane protein</topology>
    </subcellularLocation>
</comment>
<protein>
    <recommendedName>
        <fullName evidence="9">Lipoprotein signal peptidase</fullName>
        <ecNumber evidence="9">3.4.23.36</ecNumber>
    </recommendedName>
    <alternativeName>
        <fullName evidence="9">Prolipoprotein signal peptidase</fullName>
    </alternativeName>
    <alternativeName>
        <fullName evidence="9">Signal peptidase II</fullName>
        <shortName evidence="9">SPase II</shortName>
    </alternativeName>
</protein>
<evidence type="ECO:0000256" key="11">
    <source>
        <dbReference type="RuleBase" id="RU004181"/>
    </source>
</evidence>
<evidence type="ECO:0000256" key="6">
    <source>
        <dbReference type="ARBA" id="ARBA00022801"/>
    </source>
</evidence>
<dbReference type="PANTHER" id="PTHR33695">
    <property type="entry name" value="LIPOPROTEIN SIGNAL PEPTIDASE"/>
    <property type="match status" value="1"/>
</dbReference>
<dbReference type="GO" id="GO:0006508">
    <property type="term" value="P:proteolysis"/>
    <property type="evidence" value="ECO:0007669"/>
    <property type="project" value="UniProtKB-KW"/>
</dbReference>
<organism evidence="12 13">
    <name type="scientific">Atopobium minutum</name>
    <dbReference type="NCBI Taxonomy" id="1381"/>
    <lineage>
        <taxon>Bacteria</taxon>
        <taxon>Bacillati</taxon>
        <taxon>Actinomycetota</taxon>
        <taxon>Coriobacteriia</taxon>
        <taxon>Coriobacteriales</taxon>
        <taxon>Atopobiaceae</taxon>
        <taxon>Atopobium</taxon>
    </lineage>
</organism>
<evidence type="ECO:0000256" key="4">
    <source>
        <dbReference type="ARBA" id="ARBA00022692"/>
    </source>
</evidence>
<dbReference type="GO" id="GO:0004190">
    <property type="term" value="F:aspartic-type endopeptidase activity"/>
    <property type="evidence" value="ECO:0007669"/>
    <property type="project" value="UniProtKB-UniRule"/>
</dbReference>
<sequence length="173" mass="18184">MTARTKLFIMTAVVCAVVALDQLSKAYMRQYLAAGPQPLLPGVIRLVLVQNKGAAFSIGEGASWVFVLFALAVVIAAYLWVLLDKRLPLSVVLGLGVVCGGGIGNLIDRVVFGAVTDFLATEFINFPIFNLADIAVSCGIIGTFLLVQRADGAVLASDTSRDAHDGSSEQGQA</sequence>
<comment type="similarity">
    <text evidence="1 9 11">Belongs to the peptidase A8 family.</text>
</comment>
<comment type="pathway">
    <text evidence="9">Protein modification; lipoprotein biosynthesis (signal peptide cleavage).</text>
</comment>
<name>A0AB38A500_9ACTN</name>
<evidence type="ECO:0000256" key="7">
    <source>
        <dbReference type="ARBA" id="ARBA00022989"/>
    </source>
</evidence>
<feature type="active site" evidence="9">
    <location>
        <position position="117"/>
    </location>
</feature>
<feature type="transmembrane region" description="Helical" evidence="9">
    <location>
        <begin position="127"/>
        <end position="147"/>
    </location>
</feature>
<keyword evidence="3 9" id="KW-0645">Protease</keyword>
<dbReference type="Proteomes" id="UP000183687">
    <property type="component" value="Unassembled WGS sequence"/>
</dbReference>
<keyword evidence="5 9" id="KW-0064">Aspartyl protease</keyword>
<evidence type="ECO:0000256" key="3">
    <source>
        <dbReference type="ARBA" id="ARBA00022670"/>
    </source>
</evidence>
<dbReference type="PROSITE" id="PS00855">
    <property type="entry name" value="SPASE_II"/>
    <property type="match status" value="1"/>
</dbReference>
<dbReference type="PRINTS" id="PR00781">
    <property type="entry name" value="LIPOSIGPTASE"/>
</dbReference>
<feature type="transmembrane region" description="Helical" evidence="9">
    <location>
        <begin position="61"/>
        <end position="82"/>
    </location>
</feature>
<evidence type="ECO:0000256" key="1">
    <source>
        <dbReference type="ARBA" id="ARBA00006139"/>
    </source>
</evidence>
<keyword evidence="8 9" id="KW-0472">Membrane</keyword>
<comment type="function">
    <text evidence="9 10">This protein specifically catalyzes the removal of signal peptides from prolipoproteins.</text>
</comment>
<keyword evidence="6 9" id="KW-0378">Hydrolase</keyword>
<keyword evidence="7 9" id="KW-1133">Transmembrane helix</keyword>
<dbReference type="Pfam" id="PF01252">
    <property type="entry name" value="Peptidase_A8"/>
    <property type="match status" value="1"/>
</dbReference>
<evidence type="ECO:0000256" key="9">
    <source>
        <dbReference type="HAMAP-Rule" id="MF_00161"/>
    </source>
</evidence>
<accession>A0AB38A500</accession>
<proteinExistence type="inferred from homology"/>
<dbReference type="GO" id="GO:0005886">
    <property type="term" value="C:plasma membrane"/>
    <property type="evidence" value="ECO:0007669"/>
    <property type="project" value="UniProtKB-SubCell"/>
</dbReference>
<comment type="catalytic activity">
    <reaction evidence="9 10">
        <text>Release of signal peptides from bacterial membrane prolipoproteins. Hydrolyzes -Xaa-Yaa-Zaa-|-(S,diacylglyceryl)Cys-, in which Xaa is hydrophobic (preferably Leu), and Yaa (Ala or Ser) and Zaa (Gly or Ala) have small, neutral side chains.</text>
        <dbReference type="EC" id="3.4.23.36"/>
    </reaction>
</comment>
<dbReference type="NCBIfam" id="TIGR00077">
    <property type="entry name" value="lspA"/>
    <property type="match status" value="1"/>
</dbReference>
<keyword evidence="2 9" id="KW-1003">Cell membrane</keyword>
<comment type="caution">
    <text evidence="9">Lacks conserved residue(s) required for the propagation of feature annotation.</text>
</comment>
<dbReference type="InterPro" id="IPR001872">
    <property type="entry name" value="Peptidase_A8"/>
</dbReference>
<keyword evidence="4 9" id="KW-0812">Transmembrane</keyword>